<dbReference type="Gene3D" id="3.40.50.150">
    <property type="entry name" value="Vaccinia Virus protein VP39"/>
    <property type="match status" value="1"/>
</dbReference>
<dbReference type="InterPro" id="IPR029063">
    <property type="entry name" value="SAM-dependent_MTases_sf"/>
</dbReference>
<dbReference type="Pfam" id="PF01564">
    <property type="entry name" value="Spermine_synth"/>
    <property type="match status" value="1"/>
</dbReference>
<dbReference type="GO" id="GO:0006596">
    <property type="term" value="P:polyamine biosynthetic process"/>
    <property type="evidence" value="ECO:0007669"/>
    <property type="project" value="UniProtKB-KW"/>
</dbReference>
<evidence type="ECO:0000256" key="1">
    <source>
        <dbReference type="ARBA" id="ARBA00023115"/>
    </source>
</evidence>
<protein>
    <submittedName>
        <fullName evidence="2">Spermidine synthase</fullName>
    </submittedName>
</protein>
<dbReference type="PANTHER" id="PTHR43317:SF3">
    <property type="entry name" value="BLR2883 PROTEIN"/>
    <property type="match status" value="1"/>
</dbReference>
<dbReference type="AlphaFoldDB" id="A0A075GPS6"/>
<reference evidence="2" key="1">
    <citation type="journal article" date="2014" name="Genome Biol. Evol.">
        <title>Pangenome evidence for extensive interdomain horizontal transfer affecting lineage core and shell genes in uncultured planktonic thaumarchaeota and euryarchaeota.</title>
        <authorList>
            <person name="Deschamps P."/>
            <person name="Zivanovic Y."/>
            <person name="Moreira D."/>
            <person name="Rodriguez-Valera F."/>
            <person name="Lopez-Garcia P."/>
        </authorList>
    </citation>
    <scope>NUCLEOTIDE SEQUENCE</scope>
</reference>
<sequence>MSLERFEIVNFQELDYRQTPMGLLTLRRRKEITLGVDIYEIKLDDDFLMSSLFTVAEVALANLGLAELSEPELDVVVGGLGLGYTARAVLEHPNVREVLIIDTLREVIEWHQQGLLPLGKELTSDPRCKFVHGDFFAMTASQSRGFDAENNGRRSHAILLDVDHSPRNVLHLSHAPFYEPDGLRQLKSHLLPGGVFALWSNDPPDEQFQVALSEVFASYETHVVTFPNPIQHRDEANTVYVAQNSLTTG</sequence>
<name>A0A075GPS6_9EURY</name>
<dbReference type="EMBL" id="KF900699">
    <property type="protein sequence ID" value="AIF04087.1"/>
    <property type="molecule type" value="Genomic_DNA"/>
</dbReference>
<proteinExistence type="predicted"/>
<dbReference type="CDD" id="cd02440">
    <property type="entry name" value="AdoMet_MTases"/>
    <property type="match status" value="1"/>
</dbReference>
<evidence type="ECO:0000313" key="2">
    <source>
        <dbReference type="EMBL" id="AIF04087.1"/>
    </source>
</evidence>
<keyword evidence="1" id="KW-0620">Polyamine biosynthesis</keyword>
<dbReference type="PANTHER" id="PTHR43317">
    <property type="entry name" value="THERMOSPERMINE SYNTHASE ACAULIS5"/>
    <property type="match status" value="1"/>
</dbReference>
<dbReference type="SUPFAM" id="SSF53335">
    <property type="entry name" value="S-adenosyl-L-methionine-dependent methyltransferases"/>
    <property type="match status" value="1"/>
</dbReference>
<accession>A0A075GPS6</accession>
<organism evidence="2">
    <name type="scientific">uncultured marine group II/III euryarchaeote KM3_170_G02</name>
    <dbReference type="NCBI Taxonomy" id="1457927"/>
    <lineage>
        <taxon>Archaea</taxon>
        <taxon>Methanobacteriati</taxon>
        <taxon>Methanobacteriota</taxon>
        <taxon>environmental samples</taxon>
    </lineage>
</organism>